<dbReference type="InterPro" id="IPR004919">
    <property type="entry name" value="GmrSD_N"/>
</dbReference>
<organism evidence="3 4">
    <name type="scientific">Symbiobacterium thermophilum (strain DSM 24528 / JCM 14929 / IAM 14863 / T)</name>
    <dbReference type="NCBI Taxonomy" id="292459"/>
    <lineage>
        <taxon>Bacteria</taxon>
        <taxon>Bacillati</taxon>
        <taxon>Bacillota</taxon>
        <taxon>Clostridia</taxon>
        <taxon>Eubacteriales</taxon>
        <taxon>Symbiobacteriaceae</taxon>
        <taxon>Symbiobacterium</taxon>
    </lineage>
</organism>
<dbReference type="Pfam" id="PF03235">
    <property type="entry name" value="GmrSD_N"/>
    <property type="match status" value="1"/>
</dbReference>
<dbReference type="Proteomes" id="UP000000417">
    <property type="component" value="Chromosome"/>
</dbReference>
<accession>Q67M93</accession>
<feature type="domain" description="GmrSD restriction endonucleases N-terminal" evidence="2">
    <location>
        <begin position="51"/>
        <end position="100"/>
    </location>
</feature>
<evidence type="ECO:0000256" key="1">
    <source>
        <dbReference type="SAM" id="MobiDB-lite"/>
    </source>
</evidence>
<gene>
    <name evidence="3" type="ordered locus">STH2215</name>
</gene>
<protein>
    <submittedName>
        <fullName evidence="3">Conserved domain protein</fullName>
    </submittedName>
</protein>
<dbReference type="HOGENOM" id="CLU_1874386_0_0_9"/>
<dbReference type="PANTHER" id="PTHR37292:SF2">
    <property type="entry name" value="DUF262 DOMAIN-CONTAINING PROTEIN"/>
    <property type="match status" value="1"/>
</dbReference>
<dbReference type="KEGG" id="sth:STH2215"/>
<reference evidence="3 4" key="1">
    <citation type="journal article" date="2004" name="Nucleic Acids Res.">
        <title>Genome sequence of Symbiobacterium thermophilum, an uncultivable bacterium that depends on microbial commensalism.</title>
        <authorList>
            <person name="Ueda K."/>
            <person name="Yamashita A."/>
            <person name="Ishikawa J."/>
            <person name="Shimada M."/>
            <person name="Watsuji T."/>
            <person name="Morimura K."/>
            <person name="Ikeda H."/>
            <person name="Hattori M."/>
            <person name="Beppu T."/>
        </authorList>
    </citation>
    <scope>NUCLEOTIDE SEQUENCE [LARGE SCALE GENOMIC DNA]</scope>
    <source>
        <strain evidence="4">T / IAM 14863</strain>
    </source>
</reference>
<keyword evidence="4" id="KW-1185">Reference proteome</keyword>
<name>Q67M93_SYMTH</name>
<evidence type="ECO:0000313" key="4">
    <source>
        <dbReference type="Proteomes" id="UP000000417"/>
    </source>
</evidence>
<proteinExistence type="predicted"/>
<dbReference type="PANTHER" id="PTHR37292">
    <property type="entry name" value="VNG6097C"/>
    <property type="match status" value="1"/>
</dbReference>
<evidence type="ECO:0000313" key="3">
    <source>
        <dbReference type="EMBL" id="BAD41200.1"/>
    </source>
</evidence>
<dbReference type="EMBL" id="AP006840">
    <property type="protein sequence ID" value="BAD41200.1"/>
    <property type="molecule type" value="Genomic_DNA"/>
</dbReference>
<dbReference type="STRING" id="292459.STH2215"/>
<dbReference type="AlphaFoldDB" id="Q67M93"/>
<dbReference type="eggNOG" id="COG1479">
    <property type="taxonomic scope" value="Bacteria"/>
</dbReference>
<feature type="region of interest" description="Disordered" evidence="1">
    <location>
        <begin position="103"/>
        <end position="136"/>
    </location>
</feature>
<sequence length="136" mass="15409">MHEVRVIHAKLELAGERNHRPRCLTNTHANVRSGWPRRSREVEHGVKISIILSHIDTGHIALPEFQRGYVWNRDQVHGLFDSLCRRHPIGGLLVWVTEAKSAVHRGDGPPGLRRPQAPTGRPSARHIWSVGRRVGD</sequence>
<evidence type="ECO:0000259" key="2">
    <source>
        <dbReference type="Pfam" id="PF03235"/>
    </source>
</evidence>